<comment type="caution">
    <text evidence="1">The sequence shown here is derived from an EMBL/GenBank/DDBJ whole genome shotgun (WGS) entry which is preliminary data.</text>
</comment>
<protein>
    <recommendedName>
        <fullName evidence="2">Helicase C-terminal domain-containing protein</fullName>
    </recommendedName>
</protein>
<reference evidence="1" key="1">
    <citation type="journal article" date="2014" name="Front. Microbiol.">
        <title>High frequency of phylogenetically diverse reductive dehalogenase-homologous genes in deep subseafloor sedimentary metagenomes.</title>
        <authorList>
            <person name="Kawai M."/>
            <person name="Futagami T."/>
            <person name="Toyoda A."/>
            <person name="Takaki Y."/>
            <person name="Nishi S."/>
            <person name="Hori S."/>
            <person name="Arai W."/>
            <person name="Tsubouchi T."/>
            <person name="Morono Y."/>
            <person name="Uchiyama I."/>
            <person name="Ito T."/>
            <person name="Fujiyama A."/>
            <person name="Inagaki F."/>
            <person name="Takami H."/>
        </authorList>
    </citation>
    <scope>NUCLEOTIDE SEQUENCE</scope>
    <source>
        <strain evidence="1">Expedition CK06-06</strain>
    </source>
</reference>
<dbReference type="AlphaFoldDB" id="X1B7R5"/>
<dbReference type="EMBL" id="BART01016084">
    <property type="protein sequence ID" value="GAG77337.1"/>
    <property type="molecule type" value="Genomic_DNA"/>
</dbReference>
<feature type="non-terminal residue" evidence="1">
    <location>
        <position position="1"/>
    </location>
</feature>
<gene>
    <name evidence="1" type="ORF">S01H4_31044</name>
</gene>
<organism evidence="1">
    <name type="scientific">marine sediment metagenome</name>
    <dbReference type="NCBI Taxonomy" id="412755"/>
    <lineage>
        <taxon>unclassified sequences</taxon>
        <taxon>metagenomes</taxon>
        <taxon>ecological metagenomes</taxon>
    </lineage>
</organism>
<dbReference type="Gene3D" id="3.40.50.300">
    <property type="entry name" value="P-loop containing nucleotide triphosphate hydrolases"/>
    <property type="match status" value="1"/>
</dbReference>
<evidence type="ECO:0000313" key="1">
    <source>
        <dbReference type="EMBL" id="GAG77337.1"/>
    </source>
</evidence>
<sequence length="240" mass="27563">IVKISEKPFNVYKYHTGVEVPIVLNRQGNSDWSKLTSMLCQDQQRNDQIVRLVSRNSTSKILILTWRHENHVIPLVQMLKDNGENVDYMAGTKKKYSDSRILIGTISKIGTGFDEKAACDDFNGIRINLLILVGSIKNVELLEQVAGRCFRADFPSIIHFVDDMKIIQNHWKEAKKWYESRNGTINEFESEEYKRKHRPQVTTQSAPGLTKEGLGTWIRVSKEDIKSLGPVKVVFCMGWH</sequence>
<accession>X1B7R5</accession>
<proteinExistence type="predicted"/>
<dbReference type="InterPro" id="IPR027417">
    <property type="entry name" value="P-loop_NTPase"/>
</dbReference>
<name>X1B7R5_9ZZZZ</name>
<evidence type="ECO:0008006" key="2">
    <source>
        <dbReference type="Google" id="ProtNLM"/>
    </source>
</evidence>
<dbReference type="SUPFAM" id="SSF52540">
    <property type="entry name" value="P-loop containing nucleoside triphosphate hydrolases"/>
    <property type="match status" value="1"/>
</dbReference>